<evidence type="ECO:0000256" key="5">
    <source>
        <dbReference type="ARBA" id="ARBA00023136"/>
    </source>
</evidence>
<dbReference type="Proteomes" id="UP001465976">
    <property type="component" value="Unassembled WGS sequence"/>
</dbReference>
<dbReference type="PANTHER" id="PTHR43791:SF3">
    <property type="entry name" value="MAJOR FACILITATOR SUPERFAMILY (MFS) PROFILE DOMAIN-CONTAINING PROTEIN"/>
    <property type="match status" value="1"/>
</dbReference>
<organism evidence="8 9">
    <name type="scientific">Marasmius crinis-equi</name>
    <dbReference type="NCBI Taxonomy" id="585013"/>
    <lineage>
        <taxon>Eukaryota</taxon>
        <taxon>Fungi</taxon>
        <taxon>Dikarya</taxon>
        <taxon>Basidiomycota</taxon>
        <taxon>Agaricomycotina</taxon>
        <taxon>Agaricomycetes</taxon>
        <taxon>Agaricomycetidae</taxon>
        <taxon>Agaricales</taxon>
        <taxon>Marasmiineae</taxon>
        <taxon>Marasmiaceae</taxon>
        <taxon>Marasmius</taxon>
    </lineage>
</organism>
<keyword evidence="4 7" id="KW-1133">Transmembrane helix</keyword>
<dbReference type="PANTHER" id="PTHR43791">
    <property type="entry name" value="PERMEASE-RELATED"/>
    <property type="match status" value="1"/>
</dbReference>
<evidence type="ECO:0000256" key="3">
    <source>
        <dbReference type="ARBA" id="ARBA00022692"/>
    </source>
</evidence>
<feature type="transmembrane region" description="Helical" evidence="7">
    <location>
        <begin position="154"/>
        <end position="175"/>
    </location>
</feature>
<feature type="transmembrane region" description="Helical" evidence="7">
    <location>
        <begin position="385"/>
        <end position="408"/>
    </location>
</feature>
<feature type="transmembrane region" description="Helical" evidence="7">
    <location>
        <begin position="226"/>
        <end position="248"/>
    </location>
</feature>
<comment type="subcellular location">
    <subcellularLocation>
        <location evidence="1">Membrane</location>
        <topology evidence="1">Multi-pass membrane protein</topology>
    </subcellularLocation>
</comment>
<dbReference type="SUPFAM" id="SSF103473">
    <property type="entry name" value="MFS general substrate transporter"/>
    <property type="match status" value="1"/>
</dbReference>
<name>A0ABR3EV07_9AGAR</name>
<dbReference type="InterPro" id="IPR011701">
    <property type="entry name" value="MFS"/>
</dbReference>
<dbReference type="InterPro" id="IPR036259">
    <property type="entry name" value="MFS_trans_sf"/>
</dbReference>
<feature type="transmembrane region" description="Helical" evidence="7">
    <location>
        <begin position="195"/>
        <end position="214"/>
    </location>
</feature>
<protein>
    <recommendedName>
        <fullName evidence="10">Major facilitator superfamily (MFS) profile domain-containing protein</fullName>
    </recommendedName>
</protein>
<evidence type="ECO:0000313" key="8">
    <source>
        <dbReference type="EMBL" id="KAL0566734.1"/>
    </source>
</evidence>
<accession>A0ABR3EV07</accession>
<evidence type="ECO:0000256" key="6">
    <source>
        <dbReference type="SAM" id="MobiDB-lite"/>
    </source>
</evidence>
<keyword evidence="9" id="KW-1185">Reference proteome</keyword>
<evidence type="ECO:0000256" key="2">
    <source>
        <dbReference type="ARBA" id="ARBA00022448"/>
    </source>
</evidence>
<feature type="transmembrane region" description="Helical" evidence="7">
    <location>
        <begin position="115"/>
        <end position="134"/>
    </location>
</feature>
<feature type="transmembrane region" description="Helical" evidence="7">
    <location>
        <begin position="86"/>
        <end position="108"/>
    </location>
</feature>
<dbReference type="EMBL" id="JBAHYK010001795">
    <property type="protein sequence ID" value="KAL0566734.1"/>
    <property type="molecule type" value="Genomic_DNA"/>
</dbReference>
<reference evidence="8 9" key="1">
    <citation type="submission" date="2024-02" db="EMBL/GenBank/DDBJ databases">
        <title>A draft genome for the cacao thread blight pathogen Marasmius crinis-equi.</title>
        <authorList>
            <person name="Cohen S.P."/>
            <person name="Baruah I.K."/>
            <person name="Amoako-Attah I."/>
            <person name="Bukari Y."/>
            <person name="Meinhardt L.W."/>
            <person name="Bailey B.A."/>
        </authorList>
    </citation>
    <scope>NUCLEOTIDE SEQUENCE [LARGE SCALE GENOMIC DNA]</scope>
    <source>
        <strain evidence="8 9">GH-76</strain>
    </source>
</reference>
<feature type="compositionally biased region" description="Polar residues" evidence="6">
    <location>
        <begin position="1"/>
        <end position="11"/>
    </location>
</feature>
<feature type="transmembrane region" description="Helical" evidence="7">
    <location>
        <begin position="296"/>
        <end position="320"/>
    </location>
</feature>
<sequence length="450" mass="49279">MGKTNSNSSISEDVKHEQSPGEAEIGMNSVGYEEVDERRTLRYIDFRILPILASTYAFSLIDRTNLSTARVAGMGTALQLNVGARYSIVTCIYFVTYIILQFPTNAVVRRVGVRIWITFVVIAWGAATLGMGFVKSWSTLALCRALIGAFEAGFFPAIVFIIACWYRSSFFICVVDLLAKLRTHAGTKDTRFRKAFYLSSALIGGFSPILAYGLSLMNGTQGIAGWSWIFIIEGVITLGLGIACWFLIPEFPDRNTFLTKAQTAFVLRRIEEDRGDSVPDEITLRKVTHHAKDWTIWVYGIMFGCATLPAYMIAFFLPIILAGMKFSTAQSLLLASPPFIAAFVTAMTFAWLSDRSKQRAPFIIVQGIITLVGCCMTAFSHSHGVRYAGTFLICCGAQGNVPSVLAWGANNVLSHSKRSVQSAITVAGGGIGGVMASTVFREQDSPDYIP</sequence>
<evidence type="ECO:0000256" key="4">
    <source>
        <dbReference type="ARBA" id="ARBA00022989"/>
    </source>
</evidence>
<keyword evidence="3 7" id="KW-0812">Transmembrane</keyword>
<feature type="non-terminal residue" evidence="8">
    <location>
        <position position="450"/>
    </location>
</feature>
<feature type="region of interest" description="Disordered" evidence="6">
    <location>
        <begin position="1"/>
        <end position="21"/>
    </location>
</feature>
<keyword evidence="2" id="KW-0813">Transport</keyword>
<feature type="transmembrane region" description="Helical" evidence="7">
    <location>
        <begin position="420"/>
        <end position="440"/>
    </location>
</feature>
<dbReference type="Gene3D" id="1.20.1250.20">
    <property type="entry name" value="MFS general substrate transporter like domains"/>
    <property type="match status" value="2"/>
</dbReference>
<gene>
    <name evidence="8" type="ORF">V5O48_015272</name>
</gene>
<comment type="caution">
    <text evidence="8">The sequence shown here is derived from an EMBL/GenBank/DDBJ whole genome shotgun (WGS) entry which is preliminary data.</text>
</comment>
<evidence type="ECO:0000256" key="7">
    <source>
        <dbReference type="SAM" id="Phobius"/>
    </source>
</evidence>
<evidence type="ECO:0000256" key="1">
    <source>
        <dbReference type="ARBA" id="ARBA00004141"/>
    </source>
</evidence>
<keyword evidence="5 7" id="KW-0472">Membrane</keyword>
<evidence type="ECO:0008006" key="10">
    <source>
        <dbReference type="Google" id="ProtNLM"/>
    </source>
</evidence>
<feature type="transmembrane region" description="Helical" evidence="7">
    <location>
        <begin position="332"/>
        <end position="353"/>
    </location>
</feature>
<evidence type="ECO:0000313" key="9">
    <source>
        <dbReference type="Proteomes" id="UP001465976"/>
    </source>
</evidence>
<dbReference type="Pfam" id="PF07690">
    <property type="entry name" value="MFS_1"/>
    <property type="match status" value="1"/>
</dbReference>
<feature type="transmembrane region" description="Helical" evidence="7">
    <location>
        <begin position="360"/>
        <end position="379"/>
    </location>
</feature>
<feature type="transmembrane region" description="Helical" evidence="7">
    <location>
        <begin position="48"/>
        <end position="66"/>
    </location>
</feature>
<proteinExistence type="predicted"/>